<proteinExistence type="predicted"/>
<evidence type="ECO:0008006" key="3">
    <source>
        <dbReference type="Google" id="ProtNLM"/>
    </source>
</evidence>
<dbReference type="EMBL" id="PEXT01000021">
    <property type="protein sequence ID" value="PIS43485.1"/>
    <property type="molecule type" value="Genomic_DNA"/>
</dbReference>
<dbReference type="Proteomes" id="UP000228687">
    <property type="component" value="Unassembled WGS sequence"/>
</dbReference>
<protein>
    <recommendedName>
        <fullName evidence="3">DUF3467 domain-containing protein</fullName>
    </recommendedName>
</protein>
<dbReference type="AlphaFoldDB" id="A0A2H0YYE2"/>
<dbReference type="Pfam" id="PF11950">
    <property type="entry name" value="DUF3467"/>
    <property type="match status" value="1"/>
</dbReference>
<gene>
    <name evidence="1" type="ORF">COT23_01065</name>
</gene>
<evidence type="ECO:0000313" key="1">
    <source>
        <dbReference type="EMBL" id="PIS43485.1"/>
    </source>
</evidence>
<evidence type="ECO:0000313" key="2">
    <source>
        <dbReference type="Proteomes" id="UP000228687"/>
    </source>
</evidence>
<accession>A0A2H0YYE2</accession>
<reference evidence="2" key="1">
    <citation type="submission" date="2017-09" db="EMBL/GenBank/DDBJ databases">
        <title>Depth-based differentiation of microbial function through sediment-hosted aquifers and enrichment of novel symbionts in the deep terrestrial subsurface.</title>
        <authorList>
            <person name="Probst A.J."/>
            <person name="Ladd B."/>
            <person name="Jarett J.K."/>
            <person name="Geller-Mcgrath D.E."/>
            <person name="Sieber C.M.K."/>
            <person name="Emerson J.B."/>
            <person name="Anantharaman K."/>
            <person name="Thomas B.C."/>
            <person name="Malmstrom R."/>
            <person name="Stieglmeier M."/>
            <person name="Klingl A."/>
            <person name="Woyke T."/>
            <person name="Ryan C.M."/>
            <person name="Banfield J.F."/>
        </authorList>
    </citation>
    <scope>NUCLEOTIDE SEQUENCE [LARGE SCALE GENOMIC DNA]</scope>
</reference>
<organism evidence="1 2">
    <name type="scientific">Candidatus Kaiserbacteria bacterium CG08_land_8_20_14_0_20_50_21</name>
    <dbReference type="NCBI Taxonomy" id="1974604"/>
    <lineage>
        <taxon>Bacteria</taxon>
        <taxon>Candidatus Kaiseribacteriota</taxon>
    </lineage>
</organism>
<name>A0A2H0YYE2_9BACT</name>
<dbReference type="InterPro" id="IPR021857">
    <property type="entry name" value="DUF3467"/>
</dbReference>
<comment type="caution">
    <text evidence="1">The sequence shown here is derived from an EMBL/GenBank/DDBJ whole genome shotgun (WGS) entry which is preliminary data.</text>
</comment>
<sequence length="87" mass="9691">MDFNKIPKQFCENVVAGHSEENFVILMSVGETAAAYALTPPHMKRLVQSLSHQVEEYEKKFGLIKAKWSPGIESPLQSKDINKGSGE</sequence>